<dbReference type="Gene3D" id="3.40.50.360">
    <property type="match status" value="1"/>
</dbReference>
<dbReference type="PANTHER" id="PTHR43741:SF7">
    <property type="entry name" value="FMN-DEPENDENT NADH:QUINONE OXIDOREDUCTASE"/>
    <property type="match status" value="1"/>
</dbReference>
<dbReference type="EMBL" id="BORC01000008">
    <property type="protein sequence ID" value="GIN63801.1"/>
    <property type="molecule type" value="Genomic_DNA"/>
</dbReference>
<keyword evidence="9" id="KW-1185">Reference proteome</keyword>
<keyword evidence="1 6" id="KW-0285">Flavoprotein</keyword>
<keyword evidence="3 6" id="KW-0560">Oxidoreductase</keyword>
<dbReference type="Pfam" id="PF02525">
    <property type="entry name" value="Flavodoxin_2"/>
    <property type="match status" value="1"/>
</dbReference>
<keyword evidence="2 6" id="KW-0288">FMN</keyword>
<dbReference type="GO" id="GO:0009055">
    <property type="term" value="F:electron transfer activity"/>
    <property type="evidence" value="ECO:0007669"/>
    <property type="project" value="UniProtKB-UniRule"/>
</dbReference>
<dbReference type="InterPro" id="IPR029039">
    <property type="entry name" value="Flavoprotein-like_sf"/>
</dbReference>
<comment type="catalytic activity">
    <reaction evidence="5">
        <text>N,N-dimethyl-1,4-phenylenediamine + anthranilate + 2 NAD(+) = 2-(4-dimethylaminophenyl)diazenylbenzoate + 2 NADH + 2 H(+)</text>
        <dbReference type="Rhea" id="RHEA:55872"/>
        <dbReference type="ChEBI" id="CHEBI:15378"/>
        <dbReference type="ChEBI" id="CHEBI:15783"/>
        <dbReference type="ChEBI" id="CHEBI:16567"/>
        <dbReference type="ChEBI" id="CHEBI:57540"/>
        <dbReference type="ChEBI" id="CHEBI:57945"/>
        <dbReference type="ChEBI" id="CHEBI:71579"/>
        <dbReference type="EC" id="1.7.1.17"/>
    </reaction>
    <physiologicalReaction direction="right-to-left" evidence="5">
        <dbReference type="Rhea" id="RHEA:55874"/>
    </physiologicalReaction>
</comment>
<evidence type="ECO:0000256" key="3">
    <source>
        <dbReference type="ARBA" id="ARBA00023002"/>
    </source>
</evidence>
<keyword evidence="4 6" id="KW-0520">NAD</keyword>
<evidence type="ECO:0000256" key="5">
    <source>
        <dbReference type="ARBA" id="ARBA00048542"/>
    </source>
</evidence>
<comment type="caution">
    <text evidence="6">Lacks conserved residue(s) required for the propagation of feature annotation.</text>
</comment>
<dbReference type="InterPro" id="IPR003680">
    <property type="entry name" value="Flavodoxin_fold"/>
</dbReference>
<protein>
    <recommendedName>
        <fullName evidence="6">FMN dependent NADH:quinone oxidoreductase</fullName>
        <ecNumber evidence="6">1.6.5.-</ecNumber>
    </recommendedName>
    <alternativeName>
        <fullName evidence="6">Azo-dye reductase</fullName>
    </alternativeName>
    <alternativeName>
        <fullName evidence="6">FMN-dependent NADH-azo compound oxidoreductase</fullName>
    </alternativeName>
    <alternativeName>
        <fullName evidence="6">FMN-dependent NADH-azoreductase</fullName>
        <ecNumber evidence="6">1.7.1.17</ecNumber>
    </alternativeName>
</protein>
<dbReference type="NCBIfam" id="NF010075">
    <property type="entry name" value="PRK13556.1"/>
    <property type="match status" value="1"/>
</dbReference>
<comment type="function">
    <text evidence="6">Also exhibits azoreductase activity. Catalyzes the reductive cleavage of the azo bond in aromatic azo compounds to the corresponding amines.</text>
</comment>
<evidence type="ECO:0000256" key="1">
    <source>
        <dbReference type="ARBA" id="ARBA00022630"/>
    </source>
</evidence>
<comment type="caution">
    <text evidence="8">The sequence shown here is derived from an EMBL/GenBank/DDBJ whole genome shotgun (WGS) entry which is preliminary data.</text>
</comment>
<evidence type="ECO:0000259" key="7">
    <source>
        <dbReference type="Pfam" id="PF02525"/>
    </source>
</evidence>
<dbReference type="GO" id="GO:0016655">
    <property type="term" value="F:oxidoreductase activity, acting on NAD(P)H, quinone or similar compound as acceptor"/>
    <property type="evidence" value="ECO:0007669"/>
    <property type="project" value="InterPro"/>
</dbReference>
<dbReference type="AlphaFoldDB" id="A0A920BVS0"/>
<dbReference type="Proteomes" id="UP000682111">
    <property type="component" value="Unassembled WGS sequence"/>
</dbReference>
<dbReference type="InterPro" id="IPR050104">
    <property type="entry name" value="FMN-dep_NADH:Q_OxRdtase_AzoR1"/>
</dbReference>
<name>A0A920BVS0_9BACI</name>
<accession>A0A920BVS0</accession>
<comment type="subunit">
    <text evidence="6">Homodimer.</text>
</comment>
<feature type="binding site" evidence="6">
    <location>
        <begin position="17"/>
        <end position="19"/>
    </location>
    <ligand>
        <name>FMN</name>
        <dbReference type="ChEBI" id="CHEBI:58210"/>
    </ligand>
</feature>
<gene>
    <name evidence="8" type="primary">azoR2</name>
    <name evidence="6" type="synonym">azoR</name>
    <name evidence="8" type="ORF">J27TS8_37940</name>
</gene>
<sequence>MAKVLYITAHPLNETKSYSMAVGKTFIDTYKEVNPNDEVINIDLFNENIPQIDADVFSGWGKLQSGKNDEELTADEKAKVGRLSELCEQFISADKYVFVTPLWNFSFPPVLKAYIDAVSVAGKTFKYTENGSVGLLTDKKALHIQARGGVYSEGPAAEKEMGHRYLSAAMEFYGVPSFEGLFIEGHSAMPEKAQEIKENAMARAKDLAHTF</sequence>
<dbReference type="PANTHER" id="PTHR43741">
    <property type="entry name" value="FMN-DEPENDENT NADH-AZOREDUCTASE 1"/>
    <property type="match status" value="1"/>
</dbReference>
<dbReference type="GO" id="GO:0010181">
    <property type="term" value="F:FMN binding"/>
    <property type="evidence" value="ECO:0007669"/>
    <property type="project" value="UniProtKB-UniRule"/>
</dbReference>
<evidence type="ECO:0000313" key="9">
    <source>
        <dbReference type="Proteomes" id="UP000682111"/>
    </source>
</evidence>
<dbReference type="OrthoDB" id="9805013at2"/>
<feature type="domain" description="Flavodoxin-like fold" evidence="7">
    <location>
        <begin position="3"/>
        <end position="205"/>
    </location>
</feature>
<proteinExistence type="inferred from homology"/>
<comment type="similarity">
    <text evidence="6">Belongs to the azoreductase type 1 family.</text>
</comment>
<dbReference type="EC" id="1.6.5.-" evidence="6"/>
<dbReference type="GO" id="GO:0016652">
    <property type="term" value="F:oxidoreductase activity, acting on NAD(P)H as acceptor"/>
    <property type="evidence" value="ECO:0007669"/>
    <property type="project" value="UniProtKB-UniRule"/>
</dbReference>
<comment type="cofactor">
    <cofactor evidence="6">
        <name>FMN</name>
        <dbReference type="ChEBI" id="CHEBI:58210"/>
    </cofactor>
    <text evidence="6">Binds 1 FMN per subunit.</text>
</comment>
<comment type="function">
    <text evidence="6">Quinone reductase that provides resistance to thiol-specific stress caused by electrophilic quinones.</text>
</comment>
<organism evidence="8 9">
    <name type="scientific">Robertmurraya siralis</name>
    <dbReference type="NCBI Taxonomy" id="77777"/>
    <lineage>
        <taxon>Bacteria</taxon>
        <taxon>Bacillati</taxon>
        <taxon>Bacillota</taxon>
        <taxon>Bacilli</taxon>
        <taxon>Bacillales</taxon>
        <taxon>Bacillaceae</taxon>
        <taxon>Robertmurraya</taxon>
    </lineage>
</organism>
<dbReference type="EC" id="1.7.1.17" evidence="6"/>
<evidence type="ECO:0000256" key="6">
    <source>
        <dbReference type="HAMAP-Rule" id="MF_01216"/>
    </source>
</evidence>
<dbReference type="SUPFAM" id="SSF52218">
    <property type="entry name" value="Flavoproteins"/>
    <property type="match status" value="1"/>
</dbReference>
<dbReference type="HAMAP" id="MF_01216">
    <property type="entry name" value="Azoreductase_type1"/>
    <property type="match status" value="1"/>
</dbReference>
<dbReference type="RefSeq" id="WP_095309733.1">
    <property type="nucleotide sequence ID" value="NZ_BORC01000008.1"/>
</dbReference>
<evidence type="ECO:0000256" key="4">
    <source>
        <dbReference type="ARBA" id="ARBA00023027"/>
    </source>
</evidence>
<evidence type="ECO:0000256" key="2">
    <source>
        <dbReference type="ARBA" id="ARBA00022643"/>
    </source>
</evidence>
<dbReference type="InterPro" id="IPR023048">
    <property type="entry name" value="NADH:quinone_OxRdtase_FMN_depd"/>
</dbReference>
<reference evidence="8" key="1">
    <citation type="submission" date="2021-03" db="EMBL/GenBank/DDBJ databases">
        <title>Antimicrobial resistance genes in bacteria isolated from Japanese honey, and their potential for conferring macrolide and lincosamide resistance in the American foulbrood pathogen Paenibacillus larvae.</title>
        <authorList>
            <person name="Okamoto M."/>
            <person name="Kumagai M."/>
            <person name="Kanamori H."/>
            <person name="Takamatsu D."/>
        </authorList>
    </citation>
    <scope>NUCLEOTIDE SEQUENCE</scope>
    <source>
        <strain evidence="8">J27TS8</strain>
    </source>
</reference>
<evidence type="ECO:0000313" key="8">
    <source>
        <dbReference type="EMBL" id="GIN63801.1"/>
    </source>
</evidence>
<comment type="catalytic activity">
    <reaction evidence="6">
        <text>2 a quinone + NADH + H(+) = 2 a 1,4-benzosemiquinone + NAD(+)</text>
        <dbReference type="Rhea" id="RHEA:65952"/>
        <dbReference type="ChEBI" id="CHEBI:15378"/>
        <dbReference type="ChEBI" id="CHEBI:57540"/>
        <dbReference type="ChEBI" id="CHEBI:57945"/>
        <dbReference type="ChEBI" id="CHEBI:132124"/>
        <dbReference type="ChEBI" id="CHEBI:134225"/>
    </reaction>
</comment>